<evidence type="ECO:0000313" key="3">
    <source>
        <dbReference type="EMBL" id="GLR13868.1"/>
    </source>
</evidence>
<dbReference type="PANTHER" id="PTHR12049:SF7">
    <property type="entry name" value="PROTEIN ARGININE METHYLTRANSFERASE NDUFAF7, MITOCHONDRIAL"/>
    <property type="match status" value="1"/>
</dbReference>
<dbReference type="InterPro" id="IPR038375">
    <property type="entry name" value="NDUFAF7_sf"/>
</dbReference>
<keyword evidence="1 3" id="KW-0489">Methyltransferase</keyword>
<dbReference type="PANTHER" id="PTHR12049">
    <property type="entry name" value="PROTEIN ARGININE METHYLTRANSFERASE NDUFAF7, MITOCHONDRIAL"/>
    <property type="match status" value="1"/>
</dbReference>
<protein>
    <submittedName>
        <fullName evidence="3">SAM-dependent methyltransferase</fullName>
    </submittedName>
</protein>
<evidence type="ECO:0000256" key="1">
    <source>
        <dbReference type="ARBA" id="ARBA00022603"/>
    </source>
</evidence>
<dbReference type="RefSeq" id="WP_284196969.1">
    <property type="nucleotide sequence ID" value="NZ_BSOG01000003.1"/>
</dbReference>
<comment type="caution">
    <text evidence="3">The sequence shown here is derived from an EMBL/GenBank/DDBJ whole genome shotgun (WGS) entry which is preliminary data.</text>
</comment>
<dbReference type="InterPro" id="IPR029063">
    <property type="entry name" value="SAM-dependent_MTases_sf"/>
</dbReference>
<organism evidence="3 4">
    <name type="scientific">Chitinimonas prasina</name>
    <dbReference type="NCBI Taxonomy" id="1434937"/>
    <lineage>
        <taxon>Bacteria</taxon>
        <taxon>Pseudomonadati</taxon>
        <taxon>Pseudomonadota</taxon>
        <taxon>Betaproteobacteria</taxon>
        <taxon>Neisseriales</taxon>
        <taxon>Chitinibacteraceae</taxon>
        <taxon>Chitinimonas</taxon>
    </lineage>
</organism>
<dbReference type="InterPro" id="IPR003788">
    <property type="entry name" value="NDUFAF7"/>
</dbReference>
<evidence type="ECO:0000256" key="2">
    <source>
        <dbReference type="ARBA" id="ARBA00022679"/>
    </source>
</evidence>
<dbReference type="Pfam" id="PF02636">
    <property type="entry name" value="Methyltransf_28"/>
    <property type="match status" value="1"/>
</dbReference>
<proteinExistence type="predicted"/>
<gene>
    <name evidence="3" type="ORF">GCM10007907_26580</name>
</gene>
<dbReference type="GO" id="GO:0032259">
    <property type="term" value="P:methylation"/>
    <property type="evidence" value="ECO:0007669"/>
    <property type="project" value="UniProtKB-KW"/>
</dbReference>
<sequence length="382" mass="41010">MTSLPAPSAAQQAASQALLQLIQHELTQAGGWLPFADYMRLALYAPGLGYYSGGSRKFGAAGDFITAPELSPLFAQCLARPVAQALQQCGGDVLEVGAGSGRLALDMLRALAALGQLPARYLILELSAELAQRQRETLAAEPALLARVSWLTALPQAFVGAIVGNEVLDAMPCRLVCWQGGAWWERGVCWREGLAWEDRPLADATVVAHIATADLPDGYLTEIQPEACGFVASLAEATRQGVLILPDYGFVASEYYHPQRHKGTLMCHYRHHSHDDPFHLPGLEDITTHVDFSAIWRAGDAAGWQLEGYTAQGSFLLDAGLLECMAGMDSQSQDYFRAAAAAQKLVGPAEMGELFKVIAFSRNLALPGLLAGFGRDDRSGGL</sequence>
<dbReference type="Gene3D" id="3.40.50.12710">
    <property type="match status" value="1"/>
</dbReference>
<evidence type="ECO:0000313" key="4">
    <source>
        <dbReference type="Proteomes" id="UP001156706"/>
    </source>
</evidence>
<keyword evidence="2" id="KW-0808">Transferase</keyword>
<dbReference type="SUPFAM" id="SSF53335">
    <property type="entry name" value="S-adenosyl-L-methionine-dependent methyltransferases"/>
    <property type="match status" value="1"/>
</dbReference>
<dbReference type="Proteomes" id="UP001156706">
    <property type="component" value="Unassembled WGS sequence"/>
</dbReference>
<accession>A0ABQ5YJN3</accession>
<reference evidence="4" key="1">
    <citation type="journal article" date="2019" name="Int. J. Syst. Evol. Microbiol.">
        <title>The Global Catalogue of Microorganisms (GCM) 10K type strain sequencing project: providing services to taxonomists for standard genome sequencing and annotation.</title>
        <authorList>
            <consortium name="The Broad Institute Genomics Platform"/>
            <consortium name="The Broad Institute Genome Sequencing Center for Infectious Disease"/>
            <person name="Wu L."/>
            <person name="Ma J."/>
        </authorList>
    </citation>
    <scope>NUCLEOTIDE SEQUENCE [LARGE SCALE GENOMIC DNA]</scope>
    <source>
        <strain evidence="4">NBRC 110044</strain>
    </source>
</reference>
<keyword evidence="4" id="KW-1185">Reference proteome</keyword>
<dbReference type="GO" id="GO:0008168">
    <property type="term" value="F:methyltransferase activity"/>
    <property type="evidence" value="ECO:0007669"/>
    <property type="project" value="UniProtKB-KW"/>
</dbReference>
<name>A0ABQ5YJN3_9NEIS</name>
<dbReference type="EMBL" id="BSOG01000003">
    <property type="protein sequence ID" value="GLR13868.1"/>
    <property type="molecule type" value="Genomic_DNA"/>
</dbReference>